<dbReference type="GO" id="GO:0008425">
    <property type="term" value="F:2-methoxy-6-polyprenyl-1,4-benzoquinol methyltransferase activity"/>
    <property type="evidence" value="ECO:0007669"/>
    <property type="project" value="UniProtKB-UniRule"/>
</dbReference>
<dbReference type="InterPro" id="IPR029063">
    <property type="entry name" value="SAM-dependent_MTases_sf"/>
</dbReference>
<dbReference type="PROSITE" id="PS01184">
    <property type="entry name" value="UBIE_2"/>
    <property type="match status" value="1"/>
</dbReference>
<keyword evidence="3 6" id="KW-0808">Transferase</keyword>
<evidence type="ECO:0000256" key="5">
    <source>
        <dbReference type="ARBA" id="ARBA00022691"/>
    </source>
</evidence>
<proteinExistence type="inferred from homology"/>
<feature type="binding site" evidence="6">
    <location>
        <position position="121"/>
    </location>
    <ligand>
        <name>S-adenosyl-L-methionine</name>
        <dbReference type="ChEBI" id="CHEBI:59789"/>
    </ligand>
</feature>
<keyword evidence="1 6" id="KW-0474">Menaquinone biosynthesis</keyword>
<dbReference type="PROSITE" id="PS51608">
    <property type="entry name" value="SAM_MT_UBIE"/>
    <property type="match status" value="1"/>
</dbReference>
<reference evidence="7 8" key="1">
    <citation type="submission" date="2018-11" db="EMBL/GenBank/DDBJ databases">
        <title>Genome sequencing of Lautropia sp. KCOM 2505 (= ChDC F240).</title>
        <authorList>
            <person name="Kook J.-K."/>
            <person name="Park S.-N."/>
            <person name="Lim Y.K."/>
        </authorList>
    </citation>
    <scope>NUCLEOTIDE SEQUENCE [LARGE SCALE GENOMIC DNA]</scope>
    <source>
        <strain evidence="7 8">KCOM 2505</strain>
    </source>
</reference>
<dbReference type="HAMAP" id="MF_01813">
    <property type="entry name" value="MenG_UbiE_methyltr"/>
    <property type="match status" value="1"/>
</dbReference>
<comment type="caution">
    <text evidence="7">The sequence shown here is derived from an EMBL/GenBank/DDBJ whole genome shotgun (WGS) entry which is preliminary data.</text>
</comment>
<dbReference type="GO" id="GO:0043770">
    <property type="term" value="F:demethylmenaquinone methyltransferase activity"/>
    <property type="evidence" value="ECO:0007669"/>
    <property type="project" value="UniProtKB-UniRule"/>
</dbReference>
<dbReference type="Gene3D" id="3.40.50.150">
    <property type="entry name" value="Vaccinia Virus protein VP39"/>
    <property type="match status" value="1"/>
</dbReference>
<evidence type="ECO:0000256" key="1">
    <source>
        <dbReference type="ARBA" id="ARBA00022428"/>
    </source>
</evidence>
<gene>
    <name evidence="6 7" type="primary">ubiE</name>
    <name evidence="7" type="ORF">EHV23_12550</name>
</gene>
<keyword evidence="4 6" id="KW-0831">Ubiquinone biosynthesis</keyword>
<dbReference type="Proteomes" id="UP000270261">
    <property type="component" value="Unassembled WGS sequence"/>
</dbReference>
<keyword evidence="2 6" id="KW-0489">Methyltransferase</keyword>
<dbReference type="PANTHER" id="PTHR43591:SF24">
    <property type="entry name" value="2-METHOXY-6-POLYPRENYL-1,4-BENZOQUINOL METHYLASE, MITOCHONDRIAL"/>
    <property type="match status" value="1"/>
</dbReference>
<evidence type="ECO:0000313" key="7">
    <source>
        <dbReference type="EMBL" id="RRN44178.1"/>
    </source>
</evidence>
<dbReference type="UniPathway" id="UPA00079">
    <property type="reaction ID" value="UER00169"/>
</dbReference>
<comment type="function">
    <text evidence="6">Methyltransferase required for the conversion of demethylmenaquinol (DMKH2) to menaquinol (MKH2) and the conversion of 2-polyprenyl-6-methoxy-1,4-benzoquinol (DDMQH2) to 2-polyprenyl-3-methyl-6-methoxy-1,4-benzoquinol (DMQH2).</text>
</comment>
<dbReference type="SUPFAM" id="SSF53335">
    <property type="entry name" value="S-adenosyl-L-methionine-dependent methyltransferases"/>
    <property type="match status" value="1"/>
</dbReference>
<dbReference type="InterPro" id="IPR023576">
    <property type="entry name" value="UbiE/COQ5_MeTrFase_CS"/>
</dbReference>
<dbReference type="EC" id="2.1.1.201" evidence="6"/>
<comment type="pathway">
    <text evidence="6">Quinol/quinone metabolism; menaquinone biosynthesis; menaquinol from 1,4-dihydroxy-2-naphthoate: step 2/2.</text>
</comment>
<feature type="binding site" evidence="6">
    <location>
        <position position="102"/>
    </location>
    <ligand>
        <name>S-adenosyl-L-methionine</name>
        <dbReference type="ChEBI" id="CHEBI:59789"/>
    </ligand>
</feature>
<comment type="catalytic activity">
    <reaction evidence="6">
        <text>a 2-methoxy-6-(all-trans-polyprenyl)benzene-1,4-diol + S-adenosyl-L-methionine = a 5-methoxy-2-methyl-3-(all-trans-polyprenyl)benzene-1,4-diol + S-adenosyl-L-homocysteine + H(+)</text>
        <dbReference type="Rhea" id="RHEA:28286"/>
        <dbReference type="Rhea" id="RHEA-COMP:10858"/>
        <dbReference type="Rhea" id="RHEA-COMP:10859"/>
        <dbReference type="ChEBI" id="CHEBI:15378"/>
        <dbReference type="ChEBI" id="CHEBI:57856"/>
        <dbReference type="ChEBI" id="CHEBI:59789"/>
        <dbReference type="ChEBI" id="CHEBI:84166"/>
        <dbReference type="ChEBI" id="CHEBI:84167"/>
        <dbReference type="EC" id="2.1.1.201"/>
    </reaction>
</comment>
<sequence>MACVHGCTSAPPSAVSSHCQAIPSFQEFPVSDTQQKTHFGYQQVDAAEKAGRVRGVFDSVASRYDLMNDLMSGGLHRVWKHFTVGQAALRPGMRVLDLATGSGDLARAMARKPGVEVWMTDINAAMLDVGRDRALNDGLSLPTVQCDAERLPFPDKHFDRVTLAFGLRNMTNKDVALKEIHRVLKPGGKALVLEFSKVWEPLRRPYDAFSFNVIPAIGKLVTNDADSYRYLAESIRMHPDQETLAQMFRDAGFGQVRYFNMTAGVVALHQGVRLN</sequence>
<comment type="pathway">
    <text evidence="6">Cofactor biosynthesis; ubiquinone biosynthesis.</text>
</comment>
<dbReference type="Pfam" id="PF01209">
    <property type="entry name" value="Ubie_methyltran"/>
    <property type="match status" value="1"/>
</dbReference>
<dbReference type="UniPathway" id="UPA00232"/>
<keyword evidence="8" id="KW-1185">Reference proteome</keyword>
<dbReference type="CDD" id="cd02440">
    <property type="entry name" value="AdoMet_MTases"/>
    <property type="match status" value="1"/>
</dbReference>
<accession>A0A426FNF1</accession>
<keyword evidence="5 6" id="KW-0949">S-adenosyl-L-methionine</keyword>
<evidence type="ECO:0000256" key="2">
    <source>
        <dbReference type="ARBA" id="ARBA00022603"/>
    </source>
</evidence>
<organism evidence="7 8">
    <name type="scientific">Lautropia dentalis</name>
    <dbReference type="NCBI Taxonomy" id="2490857"/>
    <lineage>
        <taxon>Bacteria</taxon>
        <taxon>Pseudomonadati</taxon>
        <taxon>Pseudomonadota</taxon>
        <taxon>Betaproteobacteria</taxon>
        <taxon>Burkholderiales</taxon>
        <taxon>Burkholderiaceae</taxon>
        <taxon>Lautropia</taxon>
    </lineage>
</organism>
<dbReference type="EMBL" id="RRUE01000002">
    <property type="protein sequence ID" value="RRN44178.1"/>
    <property type="molecule type" value="Genomic_DNA"/>
</dbReference>
<evidence type="ECO:0000256" key="4">
    <source>
        <dbReference type="ARBA" id="ARBA00022688"/>
    </source>
</evidence>
<comment type="caution">
    <text evidence="6">Lacks conserved residue(s) required for the propagation of feature annotation.</text>
</comment>
<dbReference type="InterPro" id="IPR004033">
    <property type="entry name" value="UbiE/COQ5_MeTrFase"/>
</dbReference>
<comment type="similarity">
    <text evidence="6">Belongs to the class I-like SAM-binding methyltransferase superfamily. MenG/UbiE family.</text>
</comment>
<name>A0A426FNF1_9BURK</name>
<dbReference type="PROSITE" id="PS01183">
    <property type="entry name" value="UBIE_1"/>
    <property type="match status" value="1"/>
</dbReference>
<dbReference type="GO" id="GO:0009060">
    <property type="term" value="P:aerobic respiration"/>
    <property type="evidence" value="ECO:0007669"/>
    <property type="project" value="UniProtKB-UniRule"/>
</dbReference>
<evidence type="ECO:0000256" key="3">
    <source>
        <dbReference type="ARBA" id="ARBA00022679"/>
    </source>
</evidence>
<dbReference type="OrthoDB" id="9808140at2"/>
<dbReference type="NCBIfam" id="NF001240">
    <property type="entry name" value="PRK00216.1-1"/>
    <property type="match status" value="1"/>
</dbReference>
<protein>
    <recommendedName>
        <fullName evidence="6">Ubiquinone/menaquinone biosynthesis C-methyltransferase UbiE</fullName>
        <ecNumber evidence="6">2.1.1.163</ecNumber>
        <ecNumber evidence="6">2.1.1.201</ecNumber>
    </recommendedName>
    <alternativeName>
        <fullName evidence="6">2-methoxy-6-polyprenyl-1,4-benzoquinol methylase</fullName>
    </alternativeName>
    <alternativeName>
        <fullName evidence="6">Demethylmenaquinone methyltransferase</fullName>
    </alternativeName>
</protein>
<dbReference type="GO" id="GO:0032259">
    <property type="term" value="P:methylation"/>
    <property type="evidence" value="ECO:0007669"/>
    <property type="project" value="UniProtKB-KW"/>
</dbReference>
<evidence type="ECO:0000313" key="8">
    <source>
        <dbReference type="Proteomes" id="UP000270261"/>
    </source>
</evidence>
<dbReference type="AlphaFoldDB" id="A0A426FNF1"/>
<dbReference type="GO" id="GO:0009234">
    <property type="term" value="P:menaquinone biosynthetic process"/>
    <property type="evidence" value="ECO:0007669"/>
    <property type="project" value="UniProtKB-UniRule"/>
</dbReference>
<evidence type="ECO:0000256" key="6">
    <source>
        <dbReference type="HAMAP-Rule" id="MF_01813"/>
    </source>
</evidence>
<dbReference type="PANTHER" id="PTHR43591">
    <property type="entry name" value="METHYLTRANSFERASE"/>
    <property type="match status" value="1"/>
</dbReference>
<comment type="catalytic activity">
    <reaction evidence="6">
        <text>a 2-demethylmenaquinol + S-adenosyl-L-methionine = a menaquinol + S-adenosyl-L-homocysteine + H(+)</text>
        <dbReference type="Rhea" id="RHEA:42640"/>
        <dbReference type="Rhea" id="RHEA-COMP:9539"/>
        <dbReference type="Rhea" id="RHEA-COMP:9563"/>
        <dbReference type="ChEBI" id="CHEBI:15378"/>
        <dbReference type="ChEBI" id="CHEBI:18151"/>
        <dbReference type="ChEBI" id="CHEBI:55437"/>
        <dbReference type="ChEBI" id="CHEBI:57856"/>
        <dbReference type="ChEBI" id="CHEBI:59789"/>
        <dbReference type="EC" id="2.1.1.163"/>
    </reaction>
</comment>
<dbReference type="NCBIfam" id="TIGR01934">
    <property type="entry name" value="MenG_MenH_UbiE"/>
    <property type="match status" value="1"/>
</dbReference>
<dbReference type="EC" id="2.1.1.163" evidence="6"/>
<feature type="binding site" evidence="6">
    <location>
        <begin position="147"/>
        <end position="148"/>
    </location>
    <ligand>
        <name>S-adenosyl-L-methionine</name>
        <dbReference type="ChEBI" id="CHEBI:59789"/>
    </ligand>
</feature>